<feature type="transmembrane region" description="Helical" evidence="1">
    <location>
        <begin position="6"/>
        <end position="29"/>
    </location>
</feature>
<sequence length="83" mass="8807">MEGLIVAIGMPVIIITIISVVMVIGALVITSGVKYPKVQFYKIDQKWEHGPLLLSATEANPVAPGYHGHGHDDLIGGSASGKW</sequence>
<keyword evidence="3" id="KW-1185">Reference proteome</keyword>
<dbReference type="OrthoDB" id="5193416at2"/>
<reference evidence="2 3" key="1">
    <citation type="submission" date="2018-06" db="EMBL/GenBank/DDBJ databases">
        <title>Genomic Encyclopedia of Type Strains, Phase IV (KMG-IV): sequencing the most valuable type-strain genomes for metagenomic binning, comparative biology and taxonomic classification.</title>
        <authorList>
            <person name="Goeker M."/>
        </authorList>
    </citation>
    <scope>NUCLEOTIDE SEQUENCE [LARGE SCALE GENOMIC DNA]</scope>
    <source>
        <strain evidence="2 3">DSM 45521</strain>
    </source>
</reference>
<dbReference type="RefSeq" id="WP_110471620.1">
    <property type="nucleotide sequence ID" value="NZ_QJSP01000014.1"/>
</dbReference>
<keyword evidence="1" id="KW-0812">Transmembrane</keyword>
<comment type="caution">
    <text evidence="2">The sequence shown here is derived from an EMBL/GenBank/DDBJ whole genome shotgun (WGS) entry which is preliminary data.</text>
</comment>
<proteinExistence type="predicted"/>
<keyword evidence="1" id="KW-0472">Membrane</keyword>
<name>A0A318RJK7_WILLI</name>
<organism evidence="2 3">
    <name type="scientific">Williamsia limnetica</name>
    <dbReference type="NCBI Taxonomy" id="882452"/>
    <lineage>
        <taxon>Bacteria</taxon>
        <taxon>Bacillati</taxon>
        <taxon>Actinomycetota</taxon>
        <taxon>Actinomycetes</taxon>
        <taxon>Mycobacteriales</taxon>
        <taxon>Nocardiaceae</taxon>
        <taxon>Williamsia</taxon>
    </lineage>
</organism>
<keyword evidence="1" id="KW-1133">Transmembrane helix</keyword>
<dbReference type="Proteomes" id="UP000247591">
    <property type="component" value="Unassembled WGS sequence"/>
</dbReference>
<evidence type="ECO:0000256" key="1">
    <source>
        <dbReference type="SAM" id="Phobius"/>
    </source>
</evidence>
<protein>
    <submittedName>
        <fullName evidence="2">Uncharacterized protein</fullName>
    </submittedName>
</protein>
<evidence type="ECO:0000313" key="3">
    <source>
        <dbReference type="Proteomes" id="UP000247591"/>
    </source>
</evidence>
<dbReference type="AlphaFoldDB" id="A0A318RJK7"/>
<accession>A0A318RJK7</accession>
<dbReference type="EMBL" id="QJSP01000014">
    <property type="protein sequence ID" value="PYE13976.1"/>
    <property type="molecule type" value="Genomic_DNA"/>
</dbReference>
<gene>
    <name evidence="2" type="ORF">DFR67_11473</name>
</gene>
<evidence type="ECO:0000313" key="2">
    <source>
        <dbReference type="EMBL" id="PYE13976.1"/>
    </source>
</evidence>